<keyword evidence="1" id="KW-0472">Membrane</keyword>
<keyword evidence="1" id="KW-0812">Transmembrane</keyword>
<keyword evidence="3" id="KW-1185">Reference proteome</keyword>
<evidence type="ECO:0000313" key="3">
    <source>
        <dbReference type="Proteomes" id="UP000324832"/>
    </source>
</evidence>
<dbReference type="EMBL" id="FZQP02002968">
    <property type="protein sequence ID" value="VVC96993.1"/>
    <property type="molecule type" value="Genomic_DNA"/>
</dbReference>
<keyword evidence="1" id="KW-1133">Transmembrane helix</keyword>
<dbReference type="AlphaFoldDB" id="A0A5E4QHM2"/>
<reference evidence="2 3" key="1">
    <citation type="submission" date="2017-07" db="EMBL/GenBank/DDBJ databases">
        <authorList>
            <person name="Talla V."/>
            <person name="Backstrom N."/>
        </authorList>
    </citation>
    <scope>NUCLEOTIDE SEQUENCE [LARGE SCALE GENOMIC DNA]</scope>
</reference>
<dbReference type="Proteomes" id="UP000324832">
    <property type="component" value="Unassembled WGS sequence"/>
</dbReference>
<accession>A0A5E4QHM2</accession>
<sequence length="125" mass="14007">MLSWGSDGLNSSVHVDDVRVPPASTISLANTSCAILAILFVLSQYVELWFIRSNLEMAMRNNGITTMQRIWIAEYLLALIAQLFLYCWHSNTVMFSSLTVDEGVYASGGLKECQFVVVLLYLVHN</sequence>
<feature type="transmembrane region" description="Helical" evidence="1">
    <location>
        <begin position="28"/>
        <end position="51"/>
    </location>
</feature>
<organism evidence="2 3">
    <name type="scientific">Leptidea sinapis</name>
    <dbReference type="NCBI Taxonomy" id="189913"/>
    <lineage>
        <taxon>Eukaryota</taxon>
        <taxon>Metazoa</taxon>
        <taxon>Ecdysozoa</taxon>
        <taxon>Arthropoda</taxon>
        <taxon>Hexapoda</taxon>
        <taxon>Insecta</taxon>
        <taxon>Pterygota</taxon>
        <taxon>Neoptera</taxon>
        <taxon>Endopterygota</taxon>
        <taxon>Lepidoptera</taxon>
        <taxon>Glossata</taxon>
        <taxon>Ditrysia</taxon>
        <taxon>Papilionoidea</taxon>
        <taxon>Pieridae</taxon>
        <taxon>Dismorphiinae</taxon>
        <taxon>Leptidea</taxon>
    </lineage>
</organism>
<feature type="transmembrane region" description="Helical" evidence="1">
    <location>
        <begin position="72"/>
        <end position="91"/>
    </location>
</feature>
<evidence type="ECO:0000256" key="1">
    <source>
        <dbReference type="SAM" id="Phobius"/>
    </source>
</evidence>
<gene>
    <name evidence="2" type="ORF">LSINAPIS_LOCUS8377</name>
</gene>
<protein>
    <submittedName>
        <fullName evidence="2">Uncharacterized protein</fullName>
    </submittedName>
</protein>
<name>A0A5E4QHM2_9NEOP</name>
<evidence type="ECO:0000313" key="2">
    <source>
        <dbReference type="EMBL" id="VVC96993.1"/>
    </source>
</evidence>
<proteinExistence type="predicted"/>